<name>A0A4Y4BBF5_MICMQ</name>
<reference evidence="2 3" key="1">
    <citation type="submission" date="2019-06" db="EMBL/GenBank/DDBJ databases">
        <title>Whole genome shotgun sequence of Microbacterium liquefaciens NBRC 15037.</title>
        <authorList>
            <person name="Hosoyama A."/>
            <person name="Uohara A."/>
            <person name="Ohji S."/>
            <person name="Ichikawa N."/>
        </authorList>
    </citation>
    <scope>NUCLEOTIDE SEQUENCE [LARGE SCALE GENOMIC DNA]</scope>
    <source>
        <strain evidence="2 3">NBRC 15037</strain>
    </source>
</reference>
<dbReference type="EMBL" id="BJNQ01000019">
    <property type="protein sequence ID" value="GEC76424.1"/>
    <property type="molecule type" value="Genomic_DNA"/>
</dbReference>
<dbReference type="Proteomes" id="UP000317410">
    <property type="component" value="Unassembled WGS sequence"/>
</dbReference>
<protein>
    <submittedName>
        <fullName evidence="2">Uncharacterized protein</fullName>
    </submittedName>
</protein>
<organism evidence="2 3">
    <name type="scientific">Microbacterium maritypicum</name>
    <name type="common">Microbacterium liquefaciens</name>
    <dbReference type="NCBI Taxonomy" id="33918"/>
    <lineage>
        <taxon>Bacteria</taxon>
        <taxon>Bacillati</taxon>
        <taxon>Actinomycetota</taxon>
        <taxon>Actinomycetes</taxon>
        <taxon>Micrococcales</taxon>
        <taxon>Microbacteriaceae</taxon>
        <taxon>Microbacterium</taxon>
    </lineage>
</organism>
<comment type="caution">
    <text evidence="2">The sequence shown here is derived from an EMBL/GenBank/DDBJ whole genome shotgun (WGS) entry which is preliminary data.</text>
</comment>
<evidence type="ECO:0000256" key="1">
    <source>
        <dbReference type="SAM" id="MobiDB-lite"/>
    </source>
</evidence>
<dbReference type="AlphaFoldDB" id="A0A4Y4BBF5"/>
<feature type="compositionally biased region" description="Basic and acidic residues" evidence="1">
    <location>
        <begin position="103"/>
        <end position="126"/>
    </location>
</feature>
<accession>A0A4Y4BBF5</accession>
<feature type="region of interest" description="Disordered" evidence="1">
    <location>
        <begin position="103"/>
        <end position="197"/>
    </location>
</feature>
<evidence type="ECO:0000313" key="3">
    <source>
        <dbReference type="Proteomes" id="UP000317410"/>
    </source>
</evidence>
<gene>
    <name evidence="2" type="ORF">MLI01_25690</name>
</gene>
<sequence>MRTVIRGQGIELAGEIGRLRADDGHRAQPHRPMHPASRRLRQPPAEGLLAVLGPEACGDRVAEYEQFEGLSVETSTPEAIRIERFLAQRLPDPASCERRLLPEHETEADQERDECHPDQDRRHDDGVPNATHAPIPPRHRERGVNGSKDAPSFRVHLSGLRADVGQSHGNSPDIRASARQVSRRGGPDRTGPVRTAA</sequence>
<proteinExistence type="predicted"/>
<evidence type="ECO:0000313" key="2">
    <source>
        <dbReference type="EMBL" id="GEC76424.1"/>
    </source>
</evidence>